<proteinExistence type="predicted"/>
<evidence type="ECO:0000313" key="1">
    <source>
        <dbReference type="EMBL" id="XBH23720.1"/>
    </source>
</evidence>
<accession>A0AAU7E1W1</accession>
<reference evidence="1" key="1">
    <citation type="journal article" date="2024" name="Microbiome">
        <title>Substantial viral diversity in bats and rodents from East Africa: insights into evolution, recombination, and cocirculation.</title>
        <authorList>
            <person name="Wang D."/>
            <person name="Yang X."/>
            <person name="Ren Z."/>
            <person name="Hu B."/>
            <person name="Zhao H."/>
            <person name="Yang K."/>
            <person name="Shi P."/>
            <person name="Zhang Z."/>
            <person name="Feng Q."/>
            <person name="Nawenja C.V."/>
            <person name="Obanda V."/>
            <person name="Robert K."/>
            <person name="Nalikka B."/>
            <person name="Waruhiu C.N."/>
            <person name="Ochola G.O."/>
            <person name="Onyuok S.O."/>
            <person name="Ochieng H."/>
            <person name="Li B."/>
            <person name="Zhu Y."/>
            <person name="Si H."/>
            <person name="Yin J."/>
            <person name="Kristiansen K."/>
            <person name="Jin X."/>
            <person name="Xu X."/>
            <person name="Xiao M."/>
            <person name="Agwanda B."/>
            <person name="Ommeh S."/>
            <person name="Li J."/>
            <person name="Shi Z.L."/>
        </authorList>
    </citation>
    <scope>NUCLEOTIDE SEQUENCE</scope>
    <source>
        <strain evidence="1">2A/Kenya/BAT627/2015</strain>
    </source>
</reference>
<name>A0AAU7E1W1_9VIRU</name>
<reference evidence="1" key="2">
    <citation type="submission" date="2024-02" db="EMBL/GenBank/DDBJ databases">
        <authorList>
            <person name="Hu B."/>
        </authorList>
    </citation>
    <scope>NUCLEOTIDE SEQUENCE</scope>
    <source>
        <strain evidence="1">2A/Kenya/BAT627/2015</strain>
    </source>
</reference>
<sequence length="386" mass="43089">MTGVVEASFVRDEAERQSALYVGELVQSSIVGFGSLRSKIREYMRNRVTVRHKSGMRVLICDSTYSFLTFTPCSREWIRATYPPLNEDMIVFGVSEIWRPDSQSPSRQIVFMITERWDVLAFNGGVMFYVAPSMRQFWCSPIYLEYENAIFPSTMRSHVKQKAQDMDELIVTYHVYDLQKNIMDANRSRCGFVKDEASKYVNKVYSALREGERVINEIGLPPVFVDKLSLMVNCTSAFFTSFMSKWIEYNNGPGGEFMVTGDECVSYVRPGAFPELKSAFRHPYLTGDGYPKLSNGATPLSYSSALRCASSSGPVSCSHSRSITGGSSEGEILPSTTAPDEGRLVAVGFSDPPAVLEVLSLTSGISEGSMERLCIRCVLCILPRVM</sequence>
<protein>
    <submittedName>
        <fullName evidence="1">Protein UL38</fullName>
    </submittedName>
</protein>
<organism evidence="1">
    <name type="scientific">Hipposideros bat herpesvirus</name>
    <dbReference type="NCBI Taxonomy" id="3141919"/>
    <lineage>
        <taxon>Viruses</taxon>
        <taxon>Duplodnaviria</taxon>
        <taxon>Heunggongvirae</taxon>
        <taxon>Peploviricota</taxon>
        <taxon>Herviviricetes</taxon>
        <taxon>Herpesvirales</taxon>
    </lineage>
</organism>
<dbReference type="EMBL" id="PP711849">
    <property type="protein sequence ID" value="XBH23720.1"/>
    <property type="molecule type" value="Genomic_DNA"/>
</dbReference>